<keyword evidence="9" id="KW-1185">Reference proteome</keyword>
<evidence type="ECO:0000256" key="6">
    <source>
        <dbReference type="RuleBase" id="RU361157"/>
    </source>
</evidence>
<feature type="transmembrane region" description="Helical" evidence="6">
    <location>
        <begin position="57"/>
        <end position="80"/>
    </location>
</feature>
<dbReference type="GO" id="GO:0140359">
    <property type="term" value="F:ABC-type transporter activity"/>
    <property type="evidence" value="ECO:0007669"/>
    <property type="project" value="InterPro"/>
</dbReference>
<dbReference type="OrthoDB" id="4239003at2"/>
<dbReference type="InterPro" id="IPR047817">
    <property type="entry name" value="ABC2_TM_bact-type"/>
</dbReference>
<proteinExistence type="inferred from homology"/>
<sequence length="262" mass="27265">MTALFRLIGVGGVIAYRALFNWTTPAMFIGSLLVGPIFQLLFFAYLGRQLGVADDRFYIVGNAVLAASLSCVFGGTMAVANERRFGTLGHVLLSPRSRTAVFLGRALPYAGNGLLIAVSTLTVGSLLLGLRMPVDALPGLLLTLATGSLACGFFGLTLGAVGLRFRDVWVVSNVSVALLLLLTGVNVPAAGLPAWMRAVGEVLPITHAARAARRLVAGEGFAAAAPALAAELAVGLGYALLAAVLLKVFEAESRRRASLDTL</sequence>
<evidence type="ECO:0000313" key="9">
    <source>
        <dbReference type="Proteomes" id="UP000198221"/>
    </source>
</evidence>
<keyword evidence="6" id="KW-0813">Transport</keyword>
<evidence type="ECO:0000256" key="4">
    <source>
        <dbReference type="ARBA" id="ARBA00023136"/>
    </source>
</evidence>
<feature type="transmembrane region" description="Helical" evidence="6">
    <location>
        <begin position="106"/>
        <end position="128"/>
    </location>
</feature>
<keyword evidence="2 6" id="KW-0812">Transmembrane</keyword>
<dbReference type="GO" id="GO:0046677">
    <property type="term" value="P:response to antibiotic"/>
    <property type="evidence" value="ECO:0007669"/>
    <property type="project" value="UniProtKB-KW"/>
</dbReference>
<feature type="transmembrane region" description="Helical" evidence="6">
    <location>
        <begin position="26"/>
        <end position="45"/>
    </location>
</feature>
<evidence type="ECO:0000256" key="2">
    <source>
        <dbReference type="ARBA" id="ARBA00022692"/>
    </source>
</evidence>
<dbReference type="Proteomes" id="UP000198221">
    <property type="component" value="Chromosome I"/>
</dbReference>
<dbReference type="GO" id="GO:0043190">
    <property type="term" value="C:ATP-binding cassette (ABC) transporter complex"/>
    <property type="evidence" value="ECO:0007669"/>
    <property type="project" value="InterPro"/>
</dbReference>
<feature type="transmembrane region" description="Helical" evidence="6">
    <location>
        <begin position="140"/>
        <end position="161"/>
    </location>
</feature>
<protein>
    <recommendedName>
        <fullName evidence="6">Transport permease protein</fullName>
    </recommendedName>
</protein>
<keyword evidence="4 6" id="KW-0472">Membrane</keyword>
<keyword evidence="6" id="KW-1003">Cell membrane</keyword>
<dbReference type="InterPro" id="IPR051784">
    <property type="entry name" value="Nod_factor_ABC_transporter"/>
</dbReference>
<organism evidence="8 9">
    <name type="scientific">Micromonospora inositola</name>
    <dbReference type="NCBI Taxonomy" id="47865"/>
    <lineage>
        <taxon>Bacteria</taxon>
        <taxon>Bacillati</taxon>
        <taxon>Actinomycetota</taxon>
        <taxon>Actinomycetes</taxon>
        <taxon>Micromonosporales</taxon>
        <taxon>Micromonosporaceae</taxon>
        <taxon>Micromonospora</taxon>
    </lineage>
</organism>
<dbReference type="Pfam" id="PF01061">
    <property type="entry name" value="ABC2_membrane"/>
    <property type="match status" value="1"/>
</dbReference>
<gene>
    <name evidence="8" type="ORF">GA0070613_3175</name>
</gene>
<feature type="transmembrane region" description="Helical" evidence="6">
    <location>
        <begin position="223"/>
        <end position="246"/>
    </location>
</feature>
<reference evidence="9" key="1">
    <citation type="submission" date="2016-06" db="EMBL/GenBank/DDBJ databases">
        <authorList>
            <person name="Varghese N."/>
            <person name="Submissions Spin"/>
        </authorList>
    </citation>
    <scope>NUCLEOTIDE SEQUENCE [LARGE SCALE GENOMIC DNA]</scope>
    <source>
        <strain evidence="9">DSM 43819</strain>
    </source>
</reference>
<comment type="subcellular location">
    <subcellularLocation>
        <location evidence="6">Cell membrane</location>
        <topology evidence="6">Multi-pass membrane protein</topology>
    </subcellularLocation>
    <subcellularLocation>
        <location evidence="1">Membrane</location>
        <topology evidence="1">Multi-pass membrane protein</topology>
    </subcellularLocation>
</comment>
<evidence type="ECO:0000256" key="5">
    <source>
        <dbReference type="ARBA" id="ARBA00023251"/>
    </source>
</evidence>
<dbReference type="AlphaFoldDB" id="A0A1C5INK8"/>
<dbReference type="PROSITE" id="PS51012">
    <property type="entry name" value="ABC_TM2"/>
    <property type="match status" value="1"/>
</dbReference>
<dbReference type="PANTHER" id="PTHR43229:SF6">
    <property type="entry name" value="ABC-TYPE MULTIDRUG TRANSPORT SYSTEM, PERMEASE COMPONENT"/>
    <property type="match status" value="1"/>
</dbReference>
<evidence type="ECO:0000256" key="1">
    <source>
        <dbReference type="ARBA" id="ARBA00004141"/>
    </source>
</evidence>
<feature type="transmembrane region" description="Helical" evidence="6">
    <location>
        <begin position="168"/>
        <end position="187"/>
    </location>
</feature>
<feature type="domain" description="ABC transmembrane type-2" evidence="7">
    <location>
        <begin position="22"/>
        <end position="249"/>
    </location>
</feature>
<keyword evidence="3 6" id="KW-1133">Transmembrane helix</keyword>
<dbReference type="PANTHER" id="PTHR43229">
    <property type="entry name" value="NODULATION PROTEIN J"/>
    <property type="match status" value="1"/>
</dbReference>
<keyword evidence="5" id="KW-0046">Antibiotic resistance</keyword>
<dbReference type="InterPro" id="IPR013525">
    <property type="entry name" value="ABC2_TM"/>
</dbReference>
<evidence type="ECO:0000256" key="3">
    <source>
        <dbReference type="ARBA" id="ARBA00022989"/>
    </source>
</evidence>
<name>A0A1C5INK8_9ACTN</name>
<dbReference type="EMBL" id="LT607754">
    <property type="protein sequence ID" value="SCG59937.1"/>
    <property type="molecule type" value="Genomic_DNA"/>
</dbReference>
<dbReference type="PIRSF" id="PIRSF006648">
    <property type="entry name" value="DrrB"/>
    <property type="match status" value="1"/>
</dbReference>
<dbReference type="InterPro" id="IPR000412">
    <property type="entry name" value="ABC_2_transport"/>
</dbReference>
<evidence type="ECO:0000313" key="8">
    <source>
        <dbReference type="EMBL" id="SCG59937.1"/>
    </source>
</evidence>
<evidence type="ECO:0000259" key="7">
    <source>
        <dbReference type="PROSITE" id="PS51012"/>
    </source>
</evidence>
<comment type="similarity">
    <text evidence="6">Belongs to the ABC-2 integral membrane protein family.</text>
</comment>
<dbReference type="RefSeq" id="WP_089012976.1">
    <property type="nucleotide sequence ID" value="NZ_LT607754.1"/>
</dbReference>
<accession>A0A1C5INK8</accession>